<comment type="similarity">
    <text evidence="3 7">Belongs to the PRA1 family.</text>
</comment>
<evidence type="ECO:0000256" key="1">
    <source>
        <dbReference type="ARBA" id="ARBA00002501"/>
    </source>
</evidence>
<evidence type="ECO:0000256" key="2">
    <source>
        <dbReference type="ARBA" id="ARBA00004141"/>
    </source>
</evidence>
<feature type="transmembrane region" description="Helical" evidence="7">
    <location>
        <begin position="72"/>
        <end position="103"/>
    </location>
</feature>
<proteinExistence type="inferred from homology"/>
<reference evidence="9" key="1">
    <citation type="submission" date="2021-08" db="EMBL/GenBank/DDBJ databases">
        <title>WGS assembly of Ceratopteris richardii.</title>
        <authorList>
            <person name="Marchant D.B."/>
            <person name="Chen G."/>
            <person name="Jenkins J."/>
            <person name="Shu S."/>
            <person name="Leebens-Mack J."/>
            <person name="Grimwood J."/>
            <person name="Schmutz J."/>
            <person name="Soltis P."/>
            <person name="Soltis D."/>
            <person name="Chen Z.-H."/>
        </authorList>
    </citation>
    <scope>NUCLEOTIDE SEQUENCE</scope>
    <source>
        <strain evidence="9">Whitten #5841</strain>
        <tissue evidence="9">Leaf</tissue>
    </source>
</reference>
<comment type="subcellular location">
    <subcellularLocation>
        <location evidence="2 7">Membrane</location>
        <topology evidence="2 7">Multi-pass membrane protein</topology>
    </subcellularLocation>
</comment>
<feature type="transmembrane region" description="Helical" evidence="7">
    <location>
        <begin position="123"/>
        <end position="139"/>
    </location>
</feature>
<dbReference type="OrthoDB" id="63113at2759"/>
<dbReference type="InterPro" id="IPR004895">
    <property type="entry name" value="Prenylated_rab_accept_PRA1"/>
</dbReference>
<dbReference type="GO" id="GO:0005794">
    <property type="term" value="C:Golgi apparatus"/>
    <property type="evidence" value="ECO:0007669"/>
    <property type="project" value="TreeGrafter"/>
</dbReference>
<feature type="transmembrane region" description="Helical" evidence="7">
    <location>
        <begin position="146"/>
        <end position="163"/>
    </location>
</feature>
<keyword evidence="10" id="KW-1185">Reference proteome</keyword>
<evidence type="ECO:0000313" key="10">
    <source>
        <dbReference type="Proteomes" id="UP000825935"/>
    </source>
</evidence>
<dbReference type="GO" id="GO:0016020">
    <property type="term" value="C:membrane"/>
    <property type="evidence" value="ECO:0007669"/>
    <property type="project" value="UniProtKB-SubCell"/>
</dbReference>
<dbReference type="PANTHER" id="PTHR19317">
    <property type="entry name" value="PRENYLATED RAB ACCEPTOR 1-RELATED"/>
    <property type="match status" value="1"/>
</dbReference>
<evidence type="ECO:0000256" key="4">
    <source>
        <dbReference type="ARBA" id="ARBA00022692"/>
    </source>
</evidence>
<organism evidence="9 10">
    <name type="scientific">Ceratopteris richardii</name>
    <name type="common">Triangle waterfern</name>
    <dbReference type="NCBI Taxonomy" id="49495"/>
    <lineage>
        <taxon>Eukaryota</taxon>
        <taxon>Viridiplantae</taxon>
        <taxon>Streptophyta</taxon>
        <taxon>Embryophyta</taxon>
        <taxon>Tracheophyta</taxon>
        <taxon>Polypodiopsida</taxon>
        <taxon>Polypodiidae</taxon>
        <taxon>Polypodiales</taxon>
        <taxon>Pteridineae</taxon>
        <taxon>Pteridaceae</taxon>
        <taxon>Parkerioideae</taxon>
        <taxon>Ceratopteris</taxon>
    </lineage>
</organism>
<accession>A0A8T2TTB9</accession>
<evidence type="ECO:0000256" key="7">
    <source>
        <dbReference type="RuleBase" id="RU363107"/>
    </source>
</evidence>
<dbReference type="AlphaFoldDB" id="A0A8T2TTB9"/>
<dbReference type="OMA" id="IFHRTIN"/>
<keyword evidence="5 7" id="KW-1133">Transmembrane helix</keyword>
<evidence type="ECO:0000256" key="5">
    <source>
        <dbReference type="ARBA" id="ARBA00022989"/>
    </source>
</evidence>
<protein>
    <recommendedName>
        <fullName evidence="7">PRA1 family protein</fullName>
    </recommendedName>
</protein>
<evidence type="ECO:0000256" key="8">
    <source>
        <dbReference type="SAM" id="MobiDB-lite"/>
    </source>
</evidence>
<dbReference type="Pfam" id="PF03208">
    <property type="entry name" value="PRA1"/>
    <property type="match status" value="1"/>
</dbReference>
<comment type="caution">
    <text evidence="9">The sequence shown here is derived from an EMBL/GenBank/DDBJ whole genome shotgun (WGS) entry which is preliminary data.</text>
</comment>
<dbReference type="Proteomes" id="UP000825935">
    <property type="component" value="Chromosome 10"/>
</dbReference>
<dbReference type="EMBL" id="CM035415">
    <property type="protein sequence ID" value="KAH7426657.1"/>
    <property type="molecule type" value="Genomic_DNA"/>
</dbReference>
<keyword evidence="6 7" id="KW-0472">Membrane</keyword>
<feature type="region of interest" description="Disordered" evidence="8">
    <location>
        <begin position="169"/>
        <end position="189"/>
    </location>
</feature>
<evidence type="ECO:0000256" key="6">
    <source>
        <dbReference type="ARBA" id="ARBA00023136"/>
    </source>
</evidence>
<dbReference type="PANTHER" id="PTHR19317:SF2">
    <property type="entry name" value="PRA1 FAMILY PROTEIN F2"/>
    <property type="match status" value="1"/>
</dbReference>
<name>A0A8T2TTB9_CERRI</name>
<keyword evidence="7" id="KW-0813">Transport</keyword>
<evidence type="ECO:0000256" key="3">
    <source>
        <dbReference type="ARBA" id="ARBA00006483"/>
    </source>
</evidence>
<sequence length="189" mass="20229">MDKGGSSSAARGGGYQTFGGDVGGYSDGDSEGGGGGRPWAELVIWSAFSKPSTLRDALSRMKENLSYFRRNYVIVMLVIVGLSLLWHPISLVVLAVLMVPWIYFYFARSGPLVLFNRSFGENLVLAVLIVITIVAIAFTPHAGTPLLVSLLITLAAVLVHASFRNPNDSYPQPQDHASLLGKNSGSMGV</sequence>
<keyword evidence="4 7" id="KW-0812">Transmembrane</keyword>
<comment type="function">
    <text evidence="1 7">May be involved in both secretory and endocytic intracellular trafficking in the endosomal/prevacuolar compartments.</text>
</comment>
<dbReference type="GO" id="GO:0016192">
    <property type="term" value="P:vesicle-mediated transport"/>
    <property type="evidence" value="ECO:0007669"/>
    <property type="project" value="TreeGrafter"/>
</dbReference>
<gene>
    <name evidence="9" type="ORF">KP509_10G011000</name>
</gene>
<dbReference type="GO" id="GO:0005783">
    <property type="term" value="C:endoplasmic reticulum"/>
    <property type="evidence" value="ECO:0007669"/>
    <property type="project" value="UniProtKB-ARBA"/>
</dbReference>
<evidence type="ECO:0000313" key="9">
    <source>
        <dbReference type="EMBL" id="KAH7426657.1"/>
    </source>
</evidence>